<dbReference type="AlphaFoldDB" id="A0ABD5SFE6"/>
<accession>A0ABD5SFE6</accession>
<keyword evidence="4" id="KW-0548">Nucleotidyltransferase</keyword>
<dbReference type="PANTHER" id="PTHR46663:SF3">
    <property type="entry name" value="SLL0267 PROTEIN"/>
    <property type="match status" value="1"/>
</dbReference>
<dbReference type="CDD" id="cd00130">
    <property type="entry name" value="PAS"/>
    <property type="match status" value="1"/>
</dbReference>
<dbReference type="SMART" id="SM00086">
    <property type="entry name" value="PAC"/>
    <property type="match status" value="1"/>
</dbReference>
<dbReference type="Proteomes" id="UP001596442">
    <property type="component" value="Unassembled WGS sequence"/>
</dbReference>
<organism evidence="4 5">
    <name type="scientific">Halorubrum tibetense</name>
    <dbReference type="NCBI Taxonomy" id="175631"/>
    <lineage>
        <taxon>Archaea</taxon>
        <taxon>Methanobacteriati</taxon>
        <taxon>Methanobacteriota</taxon>
        <taxon>Stenosarchaea group</taxon>
        <taxon>Halobacteria</taxon>
        <taxon>Halobacteriales</taxon>
        <taxon>Haloferacaceae</taxon>
        <taxon>Halorubrum</taxon>
    </lineage>
</organism>
<dbReference type="SMART" id="SM00091">
    <property type="entry name" value="PAS"/>
    <property type="match status" value="1"/>
</dbReference>
<keyword evidence="4" id="KW-0808">Transferase</keyword>
<protein>
    <submittedName>
        <fullName evidence="4">Diguanylate cyclase domain-containing protein</fullName>
        <ecNumber evidence="4">2.7.7.65</ecNumber>
    </submittedName>
</protein>
<dbReference type="InterPro" id="IPR000014">
    <property type="entry name" value="PAS"/>
</dbReference>
<dbReference type="SUPFAM" id="SSF55073">
    <property type="entry name" value="Nucleotide cyclase"/>
    <property type="match status" value="1"/>
</dbReference>
<dbReference type="InterPro" id="IPR029787">
    <property type="entry name" value="Nucleotide_cyclase"/>
</dbReference>
<reference evidence="4 5" key="1">
    <citation type="journal article" date="2019" name="Int. J. Syst. Evol. Microbiol.">
        <title>The Global Catalogue of Microorganisms (GCM) 10K type strain sequencing project: providing services to taxonomists for standard genome sequencing and annotation.</title>
        <authorList>
            <consortium name="The Broad Institute Genomics Platform"/>
            <consortium name="The Broad Institute Genome Sequencing Center for Infectious Disease"/>
            <person name="Wu L."/>
            <person name="Ma J."/>
        </authorList>
    </citation>
    <scope>NUCLEOTIDE SEQUENCE [LARGE SCALE GENOMIC DNA]</scope>
    <source>
        <strain evidence="4 5">CGMCC 1.3239</strain>
    </source>
</reference>
<feature type="non-terminal residue" evidence="4">
    <location>
        <position position="1"/>
    </location>
</feature>
<dbReference type="Gene3D" id="3.30.70.270">
    <property type="match status" value="1"/>
</dbReference>
<dbReference type="Pfam" id="PF08447">
    <property type="entry name" value="PAS_3"/>
    <property type="match status" value="1"/>
</dbReference>
<dbReference type="GO" id="GO:0052621">
    <property type="term" value="F:diguanylate cyclase activity"/>
    <property type="evidence" value="ECO:0007669"/>
    <property type="project" value="UniProtKB-EC"/>
</dbReference>
<dbReference type="InterPro" id="IPR013655">
    <property type="entry name" value="PAS_fold_3"/>
</dbReference>
<keyword evidence="5" id="KW-1185">Reference proteome</keyword>
<feature type="domain" description="PAS" evidence="1">
    <location>
        <begin position="1"/>
        <end position="63"/>
    </location>
</feature>
<dbReference type="EMBL" id="JBHSWW010000545">
    <property type="protein sequence ID" value="MFC6755121.1"/>
    <property type="molecule type" value="Genomic_DNA"/>
</dbReference>
<dbReference type="PROSITE" id="PS50113">
    <property type="entry name" value="PAC"/>
    <property type="match status" value="1"/>
</dbReference>
<dbReference type="Gene3D" id="3.30.450.20">
    <property type="entry name" value="PAS domain"/>
    <property type="match status" value="1"/>
</dbReference>
<feature type="domain" description="PAC" evidence="2">
    <location>
        <begin position="66"/>
        <end position="118"/>
    </location>
</feature>
<dbReference type="InterPro" id="IPR000700">
    <property type="entry name" value="PAS-assoc_C"/>
</dbReference>
<evidence type="ECO:0000313" key="5">
    <source>
        <dbReference type="Proteomes" id="UP001596442"/>
    </source>
</evidence>
<sequence>FDYLFDAVVVTDTNGVIVDWNAGSEALYGYTKSEAVGQAVSILHVPEDSAQLTAQVIAAVARDGKWTGEIRMLRKDGHIGWIESMCVPIFDDDGSMVGALGINRDISDRKAEQERLSHLAHFDQLTNIPNRYLLLDRVSHLIEQSKRSHKSFTLLFIDLDKFKSINDTRGHGFGDQVLREFAARIKSCIRASDTVARIGGDEFVILLEDASGKTNVSKVTEALIEAVDKPFHITGQQFQMSCSIGVANYPGDGRSTDELLAVADRAMYRAKKKSCSSYEF</sequence>
<comment type="caution">
    <text evidence="4">The sequence shown here is derived from an EMBL/GenBank/DDBJ whole genome shotgun (WGS) entry which is preliminary data.</text>
</comment>
<dbReference type="Pfam" id="PF00990">
    <property type="entry name" value="GGDEF"/>
    <property type="match status" value="1"/>
</dbReference>
<dbReference type="InterPro" id="IPR035965">
    <property type="entry name" value="PAS-like_dom_sf"/>
</dbReference>
<dbReference type="EC" id="2.7.7.65" evidence="4"/>
<dbReference type="InterPro" id="IPR052163">
    <property type="entry name" value="DGC-Regulatory_Protein"/>
</dbReference>
<dbReference type="SMART" id="SM00267">
    <property type="entry name" value="GGDEF"/>
    <property type="match status" value="1"/>
</dbReference>
<dbReference type="NCBIfam" id="TIGR00254">
    <property type="entry name" value="GGDEF"/>
    <property type="match status" value="1"/>
</dbReference>
<dbReference type="PROSITE" id="PS50887">
    <property type="entry name" value="GGDEF"/>
    <property type="match status" value="1"/>
</dbReference>
<dbReference type="PANTHER" id="PTHR46663">
    <property type="entry name" value="DIGUANYLATE CYCLASE DGCT-RELATED"/>
    <property type="match status" value="1"/>
</dbReference>
<evidence type="ECO:0000259" key="3">
    <source>
        <dbReference type="PROSITE" id="PS50887"/>
    </source>
</evidence>
<dbReference type="InterPro" id="IPR043128">
    <property type="entry name" value="Rev_trsase/Diguanyl_cyclase"/>
</dbReference>
<name>A0ABD5SFE6_9EURY</name>
<dbReference type="InterPro" id="IPR001610">
    <property type="entry name" value="PAC"/>
</dbReference>
<gene>
    <name evidence="4" type="ORF">ACFQEU_16870</name>
</gene>
<dbReference type="InterPro" id="IPR000160">
    <property type="entry name" value="GGDEF_dom"/>
</dbReference>
<dbReference type="RefSeq" id="WP_379784020.1">
    <property type="nucleotide sequence ID" value="NZ_JBHSWW010000545.1"/>
</dbReference>
<dbReference type="FunFam" id="3.30.70.270:FF:000001">
    <property type="entry name" value="Diguanylate cyclase domain protein"/>
    <property type="match status" value="1"/>
</dbReference>
<dbReference type="CDD" id="cd01949">
    <property type="entry name" value="GGDEF"/>
    <property type="match status" value="1"/>
</dbReference>
<feature type="domain" description="GGDEF" evidence="3">
    <location>
        <begin position="150"/>
        <end position="280"/>
    </location>
</feature>
<evidence type="ECO:0000259" key="2">
    <source>
        <dbReference type="PROSITE" id="PS50113"/>
    </source>
</evidence>
<dbReference type="PROSITE" id="PS50112">
    <property type="entry name" value="PAS"/>
    <property type="match status" value="1"/>
</dbReference>
<evidence type="ECO:0000259" key="1">
    <source>
        <dbReference type="PROSITE" id="PS50112"/>
    </source>
</evidence>
<dbReference type="SUPFAM" id="SSF55785">
    <property type="entry name" value="PYP-like sensor domain (PAS domain)"/>
    <property type="match status" value="1"/>
</dbReference>
<evidence type="ECO:0000313" key="4">
    <source>
        <dbReference type="EMBL" id="MFC6755121.1"/>
    </source>
</evidence>
<dbReference type="NCBIfam" id="TIGR00229">
    <property type="entry name" value="sensory_box"/>
    <property type="match status" value="1"/>
</dbReference>
<proteinExistence type="predicted"/>